<dbReference type="NCBIfam" id="NF037959">
    <property type="entry name" value="MFS_SpdSyn"/>
    <property type="match status" value="1"/>
</dbReference>
<reference evidence="6 7" key="1">
    <citation type="submission" date="2014-08" db="EMBL/GenBank/DDBJ databases">
        <title>Genomic and Phenotypic Diversity of Colwellia psychrerythraea strains from Disparate Marine Basins.</title>
        <authorList>
            <person name="Techtmann S.M."/>
            <person name="Stelling S.C."/>
            <person name="Utturkar S.M."/>
            <person name="Alshibli N."/>
            <person name="Harris A."/>
            <person name="Brown S.D."/>
            <person name="Hazen T.C."/>
        </authorList>
    </citation>
    <scope>NUCLEOTIDE SEQUENCE [LARGE SCALE GENOMIC DNA]</scope>
    <source>
        <strain evidence="6 7">GAB14E</strain>
    </source>
</reference>
<comment type="caution">
    <text evidence="6">The sequence shown here is derived from an EMBL/GenBank/DDBJ whole genome shotgun (WGS) entry which is preliminary data.</text>
</comment>
<evidence type="ECO:0000313" key="6">
    <source>
        <dbReference type="EMBL" id="KGJ90705.1"/>
    </source>
</evidence>
<protein>
    <submittedName>
        <fullName evidence="6">Spermine synthase</fullName>
    </submittedName>
</protein>
<dbReference type="EMBL" id="JQEC01000045">
    <property type="protein sequence ID" value="KGJ90705.1"/>
    <property type="molecule type" value="Genomic_DNA"/>
</dbReference>
<accession>A0A099KKD0</accession>
<proteinExistence type="inferred from homology"/>
<evidence type="ECO:0000313" key="7">
    <source>
        <dbReference type="Proteomes" id="UP000029868"/>
    </source>
</evidence>
<evidence type="ECO:0000256" key="4">
    <source>
        <dbReference type="PROSITE-ProRule" id="PRU00354"/>
    </source>
</evidence>
<evidence type="ECO:0000259" key="5">
    <source>
        <dbReference type="PROSITE" id="PS51006"/>
    </source>
</evidence>
<comment type="similarity">
    <text evidence="1">Belongs to the spermidine/spermine synthase family.</text>
</comment>
<dbReference type="InterPro" id="IPR029063">
    <property type="entry name" value="SAM-dependent_MTases_sf"/>
</dbReference>
<evidence type="ECO:0000256" key="1">
    <source>
        <dbReference type="ARBA" id="ARBA00007867"/>
    </source>
</evidence>
<dbReference type="AlphaFoldDB" id="A0A099KKD0"/>
<dbReference type="InterPro" id="IPR030374">
    <property type="entry name" value="PABS"/>
</dbReference>
<keyword evidence="3 4" id="KW-0620">Polyamine biosynthesis</keyword>
<dbReference type="OrthoDB" id="9761985at2"/>
<dbReference type="RefSeq" id="WP_033083464.1">
    <property type="nucleotide sequence ID" value="NZ_JQEC01000045.1"/>
</dbReference>
<feature type="domain" description="PABS" evidence="5">
    <location>
        <begin position="11"/>
        <end position="262"/>
    </location>
</feature>
<evidence type="ECO:0000256" key="2">
    <source>
        <dbReference type="ARBA" id="ARBA00022679"/>
    </source>
</evidence>
<dbReference type="PATRIC" id="fig|28229.3.peg.3429"/>
<name>A0A099KKD0_COLPS</name>
<evidence type="ECO:0000256" key="3">
    <source>
        <dbReference type="ARBA" id="ARBA00023115"/>
    </source>
</evidence>
<dbReference type="GO" id="GO:0010487">
    <property type="term" value="F:thermospermine synthase activity"/>
    <property type="evidence" value="ECO:0007669"/>
    <property type="project" value="TreeGrafter"/>
</dbReference>
<organism evidence="6 7">
    <name type="scientific">Colwellia psychrerythraea</name>
    <name type="common">Vibrio psychroerythus</name>
    <dbReference type="NCBI Taxonomy" id="28229"/>
    <lineage>
        <taxon>Bacteria</taxon>
        <taxon>Pseudomonadati</taxon>
        <taxon>Pseudomonadota</taxon>
        <taxon>Gammaproteobacteria</taxon>
        <taxon>Alteromonadales</taxon>
        <taxon>Colwelliaceae</taxon>
        <taxon>Colwellia</taxon>
    </lineage>
</organism>
<keyword evidence="2 4" id="KW-0808">Transferase</keyword>
<dbReference type="Proteomes" id="UP000029868">
    <property type="component" value="Unassembled WGS sequence"/>
</dbReference>
<feature type="active site" description="Proton acceptor" evidence="4">
    <location>
        <position position="168"/>
    </location>
</feature>
<gene>
    <name evidence="6" type="ORF">GAB14E_3511</name>
</gene>
<dbReference type="CDD" id="cd02440">
    <property type="entry name" value="AdoMet_MTases"/>
    <property type="match status" value="1"/>
</dbReference>
<sequence length="307" mass="34828">MLNSVNKFISSICFVLSVFIINNAMAEVVHSERSLYRNIIVEDKGDLRCLKFNVKSSKTRQSCLLKSQPQELVFNYTKQLLTGLLVNPEPKRILIIGLGGGTMSNTLHQLLPESFIDNVEIDESVIKVARQYFGYLENEQIKTYSQDGRVFVKRALLKKQEYDWIILDAFNGDYIPEHLMTQEYLEEIKRLLSLSGILTANTFSSSKLYAYESATYKSVFGDFYQVSNSDSSNRIILARNNGLEQNVDSGKNENVSKLAIDLLAIGVDVKKLYQNMRSTAAHQDWPDDNPILTDQFAPANLLNIDTD</sequence>
<dbReference type="SUPFAM" id="SSF53335">
    <property type="entry name" value="S-adenosyl-L-methionine-dependent methyltransferases"/>
    <property type="match status" value="1"/>
</dbReference>
<dbReference type="GO" id="GO:0006596">
    <property type="term" value="P:polyamine biosynthetic process"/>
    <property type="evidence" value="ECO:0007669"/>
    <property type="project" value="UniProtKB-UniRule"/>
</dbReference>
<dbReference type="Gene3D" id="3.40.50.150">
    <property type="entry name" value="Vaccinia Virus protein VP39"/>
    <property type="match status" value="1"/>
</dbReference>
<dbReference type="PROSITE" id="PS51006">
    <property type="entry name" value="PABS_2"/>
    <property type="match status" value="1"/>
</dbReference>
<dbReference type="PANTHER" id="PTHR43317:SF1">
    <property type="entry name" value="THERMOSPERMINE SYNTHASE ACAULIS5"/>
    <property type="match status" value="1"/>
</dbReference>
<dbReference type="PANTHER" id="PTHR43317">
    <property type="entry name" value="THERMOSPERMINE SYNTHASE ACAULIS5"/>
    <property type="match status" value="1"/>
</dbReference>
<dbReference type="Pfam" id="PF01564">
    <property type="entry name" value="Spermine_synth"/>
    <property type="match status" value="1"/>
</dbReference>